<dbReference type="EMBL" id="KV417296">
    <property type="protein sequence ID" value="KZO94159.1"/>
    <property type="molecule type" value="Genomic_DNA"/>
</dbReference>
<feature type="domain" description="Large ribosomal subunit protein mL59" evidence="1">
    <location>
        <begin position="14"/>
        <end position="230"/>
    </location>
</feature>
<protein>
    <recommendedName>
        <fullName evidence="1">Large ribosomal subunit protein mL59 domain-containing protein</fullName>
    </recommendedName>
</protein>
<name>A0A167K1M7_CALVF</name>
<sequence length="247" mass="27533">MASLFTRTPSSPLLAAFLSRVRTRALAALPPSQHSSPPTPLPVQNPFIPRYNPASRCWAPPEYSKRRQKELLRAAQEEGFEEWMPRGEGERVGGGKRAMRKAHAPVVIQPETAEEGAGVEVEVQGESTVVELAPVAPAVPVPLVAAAVSKLAQKHVPQPNTTPQEMADPTAPFQWIGVPSPVYNHPTVYGSKPREKWFKGHKWVRARAEKQKEIDHNIETMDERIQDWRNNRELRRKSGKVKGGLPF</sequence>
<dbReference type="InterPro" id="IPR037507">
    <property type="entry name" value="Ribosomal_mL59"/>
</dbReference>
<dbReference type="AlphaFoldDB" id="A0A167K1M7"/>
<proteinExistence type="predicted"/>
<dbReference type="Pfam" id="PF18126">
    <property type="entry name" value="Mitoc_mL59"/>
    <property type="match status" value="1"/>
</dbReference>
<evidence type="ECO:0000313" key="2">
    <source>
        <dbReference type="EMBL" id="KZO94159.1"/>
    </source>
</evidence>
<evidence type="ECO:0000259" key="1">
    <source>
        <dbReference type="Pfam" id="PF18126"/>
    </source>
</evidence>
<accession>A0A167K1M7</accession>
<keyword evidence="3" id="KW-1185">Reference proteome</keyword>
<dbReference type="Proteomes" id="UP000076738">
    <property type="component" value="Unassembled WGS sequence"/>
</dbReference>
<dbReference type="GO" id="GO:0005762">
    <property type="term" value="C:mitochondrial large ribosomal subunit"/>
    <property type="evidence" value="ECO:0007669"/>
    <property type="project" value="InterPro"/>
</dbReference>
<dbReference type="PANTHER" id="PTHR28041">
    <property type="entry name" value="54S RIBOSOMAL PROTEIN L25, MITOCHONDRIAL"/>
    <property type="match status" value="1"/>
</dbReference>
<gene>
    <name evidence="2" type="ORF">CALVIDRAFT_501720</name>
</gene>
<dbReference type="PANTHER" id="PTHR28041:SF1">
    <property type="entry name" value="LARGE RIBOSOMAL SUBUNIT PROTEIN ML59"/>
    <property type="match status" value="1"/>
</dbReference>
<dbReference type="OrthoDB" id="18529at2759"/>
<dbReference type="GO" id="GO:0003735">
    <property type="term" value="F:structural constituent of ribosome"/>
    <property type="evidence" value="ECO:0007669"/>
    <property type="project" value="InterPro"/>
</dbReference>
<evidence type="ECO:0000313" key="3">
    <source>
        <dbReference type="Proteomes" id="UP000076738"/>
    </source>
</evidence>
<dbReference type="InterPro" id="IPR040922">
    <property type="entry name" value="Ribosomal_mL59_dom"/>
</dbReference>
<reference evidence="2 3" key="1">
    <citation type="journal article" date="2016" name="Mol. Biol. Evol.">
        <title>Comparative Genomics of Early-Diverging Mushroom-Forming Fungi Provides Insights into the Origins of Lignocellulose Decay Capabilities.</title>
        <authorList>
            <person name="Nagy L.G."/>
            <person name="Riley R."/>
            <person name="Tritt A."/>
            <person name="Adam C."/>
            <person name="Daum C."/>
            <person name="Floudas D."/>
            <person name="Sun H."/>
            <person name="Yadav J.S."/>
            <person name="Pangilinan J."/>
            <person name="Larsson K.H."/>
            <person name="Matsuura K."/>
            <person name="Barry K."/>
            <person name="Labutti K."/>
            <person name="Kuo R."/>
            <person name="Ohm R.A."/>
            <person name="Bhattacharya S.S."/>
            <person name="Shirouzu T."/>
            <person name="Yoshinaga Y."/>
            <person name="Martin F.M."/>
            <person name="Grigoriev I.V."/>
            <person name="Hibbett D.S."/>
        </authorList>
    </citation>
    <scope>NUCLEOTIDE SEQUENCE [LARGE SCALE GENOMIC DNA]</scope>
    <source>
        <strain evidence="2 3">TUFC12733</strain>
    </source>
</reference>
<dbReference type="STRING" id="1330018.A0A167K1M7"/>
<organism evidence="2 3">
    <name type="scientific">Calocera viscosa (strain TUFC12733)</name>
    <dbReference type="NCBI Taxonomy" id="1330018"/>
    <lineage>
        <taxon>Eukaryota</taxon>
        <taxon>Fungi</taxon>
        <taxon>Dikarya</taxon>
        <taxon>Basidiomycota</taxon>
        <taxon>Agaricomycotina</taxon>
        <taxon>Dacrymycetes</taxon>
        <taxon>Dacrymycetales</taxon>
        <taxon>Dacrymycetaceae</taxon>
        <taxon>Calocera</taxon>
    </lineage>
</organism>